<protein>
    <recommendedName>
        <fullName evidence="3">Cytochrome c domain-containing protein</fullName>
    </recommendedName>
</protein>
<accession>E6Q4A5</accession>
<keyword evidence="1" id="KW-0812">Transmembrane</keyword>
<evidence type="ECO:0008006" key="3">
    <source>
        <dbReference type="Google" id="ProtNLM"/>
    </source>
</evidence>
<reference evidence="2" key="1">
    <citation type="submission" date="2009-10" db="EMBL/GenBank/DDBJ databases">
        <title>Diversity of trophic interactions inside an arsenic-rich microbial ecosystem.</title>
        <authorList>
            <person name="Bertin P.N."/>
            <person name="Heinrich-Salmeron A."/>
            <person name="Pelletier E."/>
            <person name="Goulhen-Chollet F."/>
            <person name="Arsene-Ploetze F."/>
            <person name="Gallien S."/>
            <person name="Calteau A."/>
            <person name="Vallenet D."/>
            <person name="Casiot C."/>
            <person name="Chane-Woon-Ming B."/>
            <person name="Giloteaux L."/>
            <person name="Barakat M."/>
            <person name="Bonnefoy V."/>
            <person name="Bruneel O."/>
            <person name="Chandler M."/>
            <person name="Cleiss J."/>
            <person name="Duran R."/>
            <person name="Elbaz-Poulichet F."/>
            <person name="Fonknechten N."/>
            <person name="Lauga B."/>
            <person name="Mornico D."/>
            <person name="Ortet P."/>
            <person name="Schaeffer C."/>
            <person name="Siguier P."/>
            <person name="Alexander Thil Smith A."/>
            <person name="Van Dorsselaer A."/>
            <person name="Weissenbach J."/>
            <person name="Medigue C."/>
            <person name="Le Paslier D."/>
        </authorList>
    </citation>
    <scope>NUCLEOTIDE SEQUENCE</scope>
</reference>
<dbReference type="GO" id="GO:0009055">
    <property type="term" value="F:electron transfer activity"/>
    <property type="evidence" value="ECO:0007669"/>
    <property type="project" value="InterPro"/>
</dbReference>
<sequence length="131" mass="14251">MRTFREEFFALCIEEGRESHWVRAKHIRVMKGFLFGILFTVVLFALFRRTPTGRSPVPMTDANLIAGIKLYAADCALCHGAADGKASAIAEGLYQRAPQLGLQRIPPRSPRCSRSPGATFAGSALGLAQTA</sequence>
<dbReference type="AlphaFoldDB" id="E6Q4A5"/>
<gene>
    <name evidence="2" type="ORF">CARN4_2259</name>
</gene>
<keyword evidence="1" id="KW-1133">Transmembrane helix</keyword>
<dbReference type="GO" id="GO:0020037">
    <property type="term" value="F:heme binding"/>
    <property type="evidence" value="ECO:0007669"/>
    <property type="project" value="InterPro"/>
</dbReference>
<dbReference type="InterPro" id="IPR036909">
    <property type="entry name" value="Cyt_c-like_dom_sf"/>
</dbReference>
<organism evidence="2">
    <name type="scientific">mine drainage metagenome</name>
    <dbReference type="NCBI Taxonomy" id="410659"/>
    <lineage>
        <taxon>unclassified sequences</taxon>
        <taxon>metagenomes</taxon>
        <taxon>ecological metagenomes</taxon>
    </lineage>
</organism>
<dbReference type="SUPFAM" id="SSF46626">
    <property type="entry name" value="Cytochrome c"/>
    <property type="match status" value="1"/>
</dbReference>
<dbReference type="EMBL" id="CABO01000028">
    <property type="protein sequence ID" value="CBI02064.1"/>
    <property type="molecule type" value="Genomic_DNA"/>
</dbReference>
<keyword evidence="1" id="KW-0472">Membrane</keyword>
<evidence type="ECO:0000256" key="1">
    <source>
        <dbReference type="SAM" id="Phobius"/>
    </source>
</evidence>
<feature type="transmembrane region" description="Helical" evidence="1">
    <location>
        <begin position="29"/>
        <end position="47"/>
    </location>
</feature>
<name>E6Q4A5_9ZZZZ</name>
<evidence type="ECO:0000313" key="2">
    <source>
        <dbReference type="EMBL" id="CBI02064.1"/>
    </source>
</evidence>
<proteinExistence type="predicted"/>
<comment type="caution">
    <text evidence="2">The sequence shown here is derived from an EMBL/GenBank/DDBJ whole genome shotgun (WGS) entry which is preliminary data.</text>
</comment>